<dbReference type="OrthoDB" id="9778896at2"/>
<evidence type="ECO:0000313" key="2">
    <source>
        <dbReference type="Proteomes" id="UP000255367"/>
    </source>
</evidence>
<dbReference type="InterPro" id="IPR038084">
    <property type="entry name" value="PduO/GlcC-like_sf"/>
</dbReference>
<dbReference type="PANTHER" id="PTHR34309">
    <property type="entry name" value="SLR1406 PROTEIN"/>
    <property type="match status" value="1"/>
</dbReference>
<dbReference type="SUPFAM" id="SSF143744">
    <property type="entry name" value="GlcG-like"/>
    <property type="match status" value="1"/>
</dbReference>
<dbReference type="Pfam" id="PF03928">
    <property type="entry name" value="HbpS-like"/>
    <property type="match status" value="1"/>
</dbReference>
<sequence length="155" mass="16250">MSEVSELTSELSSAAEATVLRKMAKLLLEGAEHKAEELGVPMVISIVDAHGNPVLLYRMVNALLVSTDIAAGKAYTAVAFKCKTAVLHDKVQPGANLFQVESMVSRRLVTFAGGYPLKLGKQIIGGLGVSGGTVDQDTAVAEAALAYMEAQCLNS</sequence>
<dbReference type="Gene3D" id="3.30.450.150">
    <property type="entry name" value="Haem-degrading domain"/>
    <property type="match status" value="1"/>
</dbReference>
<evidence type="ECO:0000313" key="1">
    <source>
        <dbReference type="EMBL" id="SUP44265.1"/>
    </source>
</evidence>
<dbReference type="InterPro" id="IPR005624">
    <property type="entry name" value="PduO/GlcC-like"/>
</dbReference>
<dbReference type="RefSeq" id="WP_115310697.1">
    <property type="nucleotide sequence ID" value="NZ_UHIO01000001.1"/>
</dbReference>
<keyword evidence="2" id="KW-1185">Reference proteome</keyword>
<dbReference type="EMBL" id="UHIO01000001">
    <property type="protein sequence ID" value="SUP44265.1"/>
    <property type="molecule type" value="Genomic_DNA"/>
</dbReference>
<dbReference type="PANTHER" id="PTHR34309:SF1">
    <property type="entry name" value="PROTEIN GLCG"/>
    <property type="match status" value="1"/>
</dbReference>
<protein>
    <submittedName>
        <fullName evidence="1">Uncharacterized conserved protein</fullName>
    </submittedName>
</protein>
<gene>
    <name evidence="1" type="ORF">NCTC12020_01582</name>
</gene>
<dbReference type="InterPro" id="IPR052517">
    <property type="entry name" value="GlcG_carb_metab_protein"/>
</dbReference>
<dbReference type="Proteomes" id="UP000255367">
    <property type="component" value="Unassembled WGS sequence"/>
</dbReference>
<proteinExistence type="predicted"/>
<dbReference type="AlphaFoldDB" id="A0A380NLU5"/>
<name>A0A380NLU5_9FIRM</name>
<accession>A0A380NLU5</accession>
<organism evidence="1 2">
    <name type="scientific">Veillonella criceti</name>
    <dbReference type="NCBI Taxonomy" id="103891"/>
    <lineage>
        <taxon>Bacteria</taxon>
        <taxon>Bacillati</taxon>
        <taxon>Bacillota</taxon>
        <taxon>Negativicutes</taxon>
        <taxon>Veillonellales</taxon>
        <taxon>Veillonellaceae</taxon>
        <taxon>Veillonella</taxon>
    </lineage>
</organism>
<reference evidence="1 2" key="1">
    <citation type="submission" date="2018-06" db="EMBL/GenBank/DDBJ databases">
        <authorList>
            <consortium name="Pathogen Informatics"/>
            <person name="Doyle S."/>
        </authorList>
    </citation>
    <scope>NUCLEOTIDE SEQUENCE [LARGE SCALE GENOMIC DNA]</scope>
    <source>
        <strain evidence="1 2">NCTC12020</strain>
    </source>
</reference>